<evidence type="ECO:0000313" key="2">
    <source>
        <dbReference type="EMBL" id="GKZ24516.1"/>
    </source>
</evidence>
<evidence type="ECO:0000313" key="3">
    <source>
        <dbReference type="Proteomes" id="UP001143548"/>
    </source>
</evidence>
<dbReference type="InterPro" id="IPR040841">
    <property type="entry name" value="Luciferase_dom"/>
</dbReference>
<sequence>MHPLLTTLKSTLTYPQSWLLSTRTTTSSPSPITITLTTLTTILLPLLYKNYRTYISYGPGGAPHNLLGWFGVTFLLYPFGRNMTSTAVYEKKIANGETQSYLSEDTLEMLNALKREKRPAVGPHYSPQRQIEEFAGEEIKKYLDEQFYALVERNPQLVKLADSGLETHAGAIFLATDELINRNETTRRLKGECVHVHRLKDYSLHMVLAPADCKKVFDAGLGQRHGFSGVKIPRALTAGKLIELPSEYVLIYAPRTKAEVTLVLGLMKGSLRYLTGEQVQ</sequence>
<organism evidence="2 3">
    <name type="scientific">Aspergillus brasiliensis</name>
    <dbReference type="NCBI Taxonomy" id="319629"/>
    <lineage>
        <taxon>Eukaryota</taxon>
        <taxon>Fungi</taxon>
        <taxon>Dikarya</taxon>
        <taxon>Ascomycota</taxon>
        <taxon>Pezizomycotina</taxon>
        <taxon>Eurotiomycetes</taxon>
        <taxon>Eurotiomycetidae</taxon>
        <taxon>Eurotiales</taxon>
        <taxon>Aspergillaceae</taxon>
        <taxon>Aspergillus</taxon>
        <taxon>Aspergillus subgen. Circumdati</taxon>
    </lineage>
</organism>
<dbReference type="AlphaFoldDB" id="A0A9W6DR74"/>
<feature type="domain" description="Luciferase" evidence="1">
    <location>
        <begin position="191"/>
        <end position="268"/>
    </location>
</feature>
<protein>
    <recommendedName>
        <fullName evidence="1">Luciferase domain-containing protein</fullName>
    </recommendedName>
</protein>
<name>A0A9W6DR74_9EURO</name>
<evidence type="ECO:0000259" key="1">
    <source>
        <dbReference type="Pfam" id="PF17648"/>
    </source>
</evidence>
<proteinExistence type="predicted"/>
<dbReference type="PANTHER" id="PTHR38695:SF1">
    <property type="entry name" value="AMINO ACID PERMEASE_ SLC12A DOMAIN-CONTAINING PROTEIN"/>
    <property type="match status" value="1"/>
</dbReference>
<dbReference type="Pfam" id="PF17648">
    <property type="entry name" value="Luciferase"/>
    <property type="match status" value="1"/>
</dbReference>
<dbReference type="Proteomes" id="UP001143548">
    <property type="component" value="Unassembled WGS sequence"/>
</dbReference>
<comment type="caution">
    <text evidence="2">The sequence shown here is derived from an EMBL/GenBank/DDBJ whole genome shotgun (WGS) entry which is preliminary data.</text>
</comment>
<dbReference type="EMBL" id="BROQ01000088">
    <property type="protein sequence ID" value="GKZ24516.1"/>
    <property type="molecule type" value="Genomic_DNA"/>
</dbReference>
<gene>
    <name evidence="2" type="ORF">AbraCBS73388_011340</name>
</gene>
<dbReference type="PANTHER" id="PTHR38695">
    <property type="entry name" value="AMINO ACID PERMEASE_ SLC12A DOMAIN-CONTAINING PROTEIN"/>
    <property type="match status" value="1"/>
</dbReference>
<reference evidence="2" key="1">
    <citation type="submission" date="2022-07" db="EMBL/GenBank/DDBJ databases">
        <title>Taxonomy of Aspergillus series Nigri: significant species reduction supported by multi-species coalescent approaches.</title>
        <authorList>
            <person name="Bian C."/>
            <person name="Kusuya Y."/>
            <person name="Sklenar F."/>
            <person name="D'hooge E."/>
            <person name="Yaguchi T."/>
            <person name="Takahashi H."/>
            <person name="Hubka V."/>
        </authorList>
    </citation>
    <scope>NUCLEOTIDE SEQUENCE</scope>
    <source>
        <strain evidence="2">CBS 733.88</strain>
    </source>
</reference>
<accession>A0A9W6DR74</accession>
<dbReference type="InterPro" id="IPR048273">
    <property type="entry name" value="Luciferase"/>
</dbReference>